<feature type="domain" description="Smr" evidence="1">
    <location>
        <begin position="131"/>
        <end position="179"/>
    </location>
</feature>
<evidence type="ECO:0000313" key="2">
    <source>
        <dbReference type="EMBL" id="KHT44529.1"/>
    </source>
</evidence>
<dbReference type="RefSeq" id="WP_039223210.1">
    <property type="nucleotide sequence ID" value="NZ_JWLW01000066.1"/>
</dbReference>
<reference evidence="2 3" key="1">
    <citation type="submission" date="2014-12" db="EMBL/GenBank/DDBJ databases">
        <title>Genome sequencing of Alteromonas marina AD001.</title>
        <authorList>
            <person name="Adrian T.G.S."/>
            <person name="Chan K.G."/>
        </authorList>
    </citation>
    <scope>NUCLEOTIDE SEQUENCE [LARGE SCALE GENOMIC DNA]</scope>
    <source>
        <strain evidence="2 3">AD001</strain>
    </source>
</reference>
<dbReference type="PROSITE" id="PS50828">
    <property type="entry name" value="SMR"/>
    <property type="match status" value="1"/>
</dbReference>
<dbReference type="Proteomes" id="UP000031197">
    <property type="component" value="Unassembled WGS sequence"/>
</dbReference>
<dbReference type="AlphaFoldDB" id="A0A0B3YVF5"/>
<dbReference type="NCBIfam" id="NF033154">
    <property type="entry name" value="endonuc_SmrA"/>
    <property type="match status" value="1"/>
</dbReference>
<dbReference type="Pfam" id="PF01713">
    <property type="entry name" value="Smr"/>
    <property type="match status" value="1"/>
</dbReference>
<dbReference type="InterPro" id="IPR047688">
    <property type="entry name" value="Endonuc_SmrA"/>
</dbReference>
<dbReference type="SUPFAM" id="SSF160443">
    <property type="entry name" value="SMR domain-like"/>
    <property type="match status" value="1"/>
</dbReference>
<evidence type="ECO:0000259" key="1">
    <source>
        <dbReference type="PROSITE" id="PS50828"/>
    </source>
</evidence>
<dbReference type="InterPro" id="IPR002625">
    <property type="entry name" value="Smr_dom"/>
</dbReference>
<sequence length="195" mass="22114">MSQFENDDIDSFFAEMQDVKPIASDDKALLHDPEKALAEKQKRAARQLSVREKLANPLSMEGVKPVPPDDFIHFQQPGIQDGVFKKLRLGKYPLEANITLSGKTLEQSRDLIYSTIKSSHERGVRAMLIKHGTGENSKPFPALKKSYVNHWLRELDEVIAYHTAQPMHGGFGATYVLLKKHPQQKLINREKNKKG</sequence>
<evidence type="ECO:0000313" key="3">
    <source>
        <dbReference type="Proteomes" id="UP000031197"/>
    </source>
</evidence>
<organism evidence="2 3">
    <name type="scientific">Alteromonas marina</name>
    <dbReference type="NCBI Taxonomy" id="203795"/>
    <lineage>
        <taxon>Bacteria</taxon>
        <taxon>Pseudomonadati</taxon>
        <taxon>Pseudomonadota</taxon>
        <taxon>Gammaproteobacteria</taxon>
        <taxon>Alteromonadales</taxon>
        <taxon>Alteromonadaceae</taxon>
        <taxon>Alteromonas/Salinimonas group</taxon>
        <taxon>Alteromonas</taxon>
    </lineage>
</organism>
<dbReference type="PANTHER" id="PTHR35562">
    <property type="entry name" value="DNA ENDONUCLEASE SMRA-RELATED"/>
    <property type="match status" value="1"/>
</dbReference>
<dbReference type="OrthoDB" id="9808881at2"/>
<dbReference type="EMBL" id="JWLW01000066">
    <property type="protein sequence ID" value="KHT44529.1"/>
    <property type="molecule type" value="Genomic_DNA"/>
</dbReference>
<dbReference type="InterPro" id="IPR036063">
    <property type="entry name" value="Smr_dom_sf"/>
</dbReference>
<proteinExistence type="predicted"/>
<name>A0A0B3YVF5_9ALTE</name>
<dbReference type="Gene3D" id="3.30.1370.110">
    <property type="match status" value="1"/>
</dbReference>
<comment type="caution">
    <text evidence="2">The sequence shown here is derived from an EMBL/GenBank/DDBJ whole genome shotgun (WGS) entry which is preliminary data.</text>
</comment>
<keyword evidence="3" id="KW-1185">Reference proteome</keyword>
<gene>
    <name evidence="2" type="ORF">RJ41_16800</name>
</gene>
<accession>A0A0B3YVF5</accession>
<dbReference type="GO" id="GO:0004520">
    <property type="term" value="F:DNA endonuclease activity"/>
    <property type="evidence" value="ECO:0007669"/>
    <property type="project" value="TreeGrafter"/>
</dbReference>
<dbReference type="PANTHER" id="PTHR35562:SF2">
    <property type="entry name" value="DNA ENDONUCLEASE SMRA-RELATED"/>
    <property type="match status" value="1"/>
</dbReference>
<protein>
    <submittedName>
        <fullName evidence="2">DNA mismatch repair protein MutS</fullName>
    </submittedName>
</protein>